<accession>A0A975QIR6</accession>
<dbReference type="InterPro" id="IPR050902">
    <property type="entry name" value="ABC_Transporter_SBP"/>
</dbReference>
<gene>
    <name evidence="5" type="ORF">KGD82_22205</name>
</gene>
<evidence type="ECO:0000313" key="5">
    <source>
        <dbReference type="EMBL" id="QVJ00996.1"/>
    </source>
</evidence>
<dbReference type="GO" id="GO:0071281">
    <property type="term" value="P:cellular response to iron ion"/>
    <property type="evidence" value="ECO:0007669"/>
    <property type="project" value="TreeGrafter"/>
</dbReference>
<dbReference type="Proteomes" id="UP000682416">
    <property type="component" value="Chromosome"/>
</dbReference>
<feature type="region of interest" description="Disordered" evidence="2">
    <location>
        <begin position="23"/>
        <end position="56"/>
    </location>
</feature>
<dbReference type="AlphaFoldDB" id="A0A975QIR6"/>
<dbReference type="PROSITE" id="PS51257">
    <property type="entry name" value="PROKAR_LIPOPROTEIN"/>
    <property type="match status" value="1"/>
</dbReference>
<dbReference type="Gene3D" id="3.40.50.1980">
    <property type="entry name" value="Nitrogenase molybdenum iron protein domain"/>
    <property type="match status" value="2"/>
</dbReference>
<dbReference type="EMBL" id="CP074402">
    <property type="protein sequence ID" value="QVJ00996.1"/>
    <property type="molecule type" value="Genomic_DNA"/>
</dbReference>
<dbReference type="CDD" id="cd01143">
    <property type="entry name" value="YvrC"/>
    <property type="match status" value="1"/>
</dbReference>
<proteinExistence type="inferred from homology"/>
<dbReference type="InterPro" id="IPR002491">
    <property type="entry name" value="ABC_transptr_periplasmic_BD"/>
</dbReference>
<keyword evidence="6" id="KW-1185">Reference proteome</keyword>
<dbReference type="PANTHER" id="PTHR30535">
    <property type="entry name" value="VITAMIN B12-BINDING PROTEIN"/>
    <property type="match status" value="1"/>
</dbReference>
<dbReference type="Pfam" id="PF01497">
    <property type="entry name" value="Peripla_BP_2"/>
    <property type="match status" value="1"/>
</dbReference>
<dbReference type="PANTHER" id="PTHR30535:SF34">
    <property type="entry name" value="MOLYBDATE-BINDING PROTEIN MOLA"/>
    <property type="match status" value="1"/>
</dbReference>
<keyword evidence="3" id="KW-0732">Signal</keyword>
<evidence type="ECO:0000256" key="2">
    <source>
        <dbReference type="SAM" id="MobiDB-lite"/>
    </source>
</evidence>
<dbReference type="PROSITE" id="PS50983">
    <property type="entry name" value="FE_B12_PBP"/>
    <property type="match status" value="1"/>
</dbReference>
<feature type="chain" id="PRO_5039374136" evidence="3">
    <location>
        <begin position="23"/>
        <end position="331"/>
    </location>
</feature>
<comment type="similarity">
    <text evidence="1">Belongs to the bacterial solute-binding protein 8 family.</text>
</comment>
<evidence type="ECO:0000259" key="4">
    <source>
        <dbReference type="PROSITE" id="PS50983"/>
    </source>
</evidence>
<sequence>MRIARQLPVALLGATLALTACGTTEPDSEPAQETGTASAECGAPEPAADRATVGDGTFPVTVDDMVGEVTVDAAPERIVSLSPSNTEMLFAIGAGDQVEAADDYSDYPAEAPTTDLSGFTPNVEAISEYDPDLVILADSAVDTADQLGAVDIPTLVLPGATGLEDVYAQIRLLGDVTGKTEEADAEADRIEDEFNGIVESVCAEIGDSGLTFYQELDDTLFSATSGTFVGQIYDAFGLVNIADQADDGESGGYPQLSPEFVVEEDPDLIFLSYGDESAVEAVEERPAYDTVSAVETGSVHLLDTDIASRWGPRVVDFAQSVGDAVVETAQQ</sequence>
<reference evidence="5" key="1">
    <citation type="submission" date="2021-05" db="EMBL/GenBank/DDBJ databases">
        <authorList>
            <person name="Kaiqin L."/>
            <person name="Jian G."/>
        </authorList>
    </citation>
    <scope>NUCLEOTIDE SEQUENCE</scope>
    <source>
        <strain evidence="5">HDS5</strain>
    </source>
</reference>
<evidence type="ECO:0000256" key="3">
    <source>
        <dbReference type="SAM" id="SignalP"/>
    </source>
</evidence>
<organism evidence="5 6">
    <name type="scientific">Nocardiopsis eucommiae</name>
    <dbReference type="NCBI Taxonomy" id="2831970"/>
    <lineage>
        <taxon>Bacteria</taxon>
        <taxon>Bacillati</taxon>
        <taxon>Actinomycetota</taxon>
        <taxon>Actinomycetes</taxon>
        <taxon>Streptosporangiales</taxon>
        <taxon>Nocardiopsidaceae</taxon>
        <taxon>Nocardiopsis</taxon>
    </lineage>
</organism>
<name>A0A975QIR6_9ACTN</name>
<dbReference type="SUPFAM" id="SSF53807">
    <property type="entry name" value="Helical backbone' metal receptor"/>
    <property type="match status" value="1"/>
</dbReference>
<dbReference type="KEGG" id="nec:KGD82_22205"/>
<feature type="signal peptide" evidence="3">
    <location>
        <begin position="1"/>
        <end position="22"/>
    </location>
</feature>
<feature type="domain" description="Fe/B12 periplasmic-binding" evidence="4">
    <location>
        <begin position="77"/>
        <end position="329"/>
    </location>
</feature>
<evidence type="ECO:0000256" key="1">
    <source>
        <dbReference type="ARBA" id="ARBA00008814"/>
    </source>
</evidence>
<evidence type="ECO:0000313" key="6">
    <source>
        <dbReference type="Proteomes" id="UP000682416"/>
    </source>
</evidence>
<protein>
    <submittedName>
        <fullName evidence="5">ABC transporter substrate-binding protein</fullName>
    </submittedName>
</protein>